<evidence type="ECO:0000313" key="3">
    <source>
        <dbReference type="Proteomes" id="UP001338125"/>
    </source>
</evidence>
<gene>
    <name evidence="2" type="ORF">PT974_11008</name>
</gene>
<reference evidence="2 3" key="1">
    <citation type="submission" date="2024-01" db="EMBL/GenBank/DDBJ databases">
        <title>Complete genome of Cladobotryum mycophilum ATHUM6906.</title>
        <authorList>
            <person name="Christinaki A.C."/>
            <person name="Myridakis A.I."/>
            <person name="Kouvelis V.N."/>
        </authorList>
    </citation>
    <scope>NUCLEOTIDE SEQUENCE [LARGE SCALE GENOMIC DNA]</scope>
    <source>
        <strain evidence="2 3">ATHUM6906</strain>
    </source>
</reference>
<accession>A0ABR0SBD5</accession>
<proteinExistence type="predicted"/>
<evidence type="ECO:0000256" key="1">
    <source>
        <dbReference type="SAM" id="MobiDB-lite"/>
    </source>
</evidence>
<name>A0ABR0SBD5_9HYPO</name>
<dbReference type="Gene3D" id="1.10.240.10">
    <property type="entry name" value="Tyrosyl-Transfer RNA Synthetase"/>
    <property type="match status" value="1"/>
</dbReference>
<dbReference type="EMBL" id="JAVFKD010000015">
    <property type="protein sequence ID" value="KAK5989486.1"/>
    <property type="molecule type" value="Genomic_DNA"/>
</dbReference>
<feature type="region of interest" description="Disordered" evidence="1">
    <location>
        <begin position="61"/>
        <end position="98"/>
    </location>
</feature>
<protein>
    <submittedName>
        <fullName evidence="2">Uncharacterized protein</fullName>
    </submittedName>
</protein>
<feature type="compositionally biased region" description="Basic residues" evidence="1">
    <location>
        <begin position="70"/>
        <end position="83"/>
    </location>
</feature>
<evidence type="ECO:0000313" key="2">
    <source>
        <dbReference type="EMBL" id="KAK5989486.1"/>
    </source>
</evidence>
<sequence length="98" mass="11131">MRQAQEDIKDIKQLQKHYAEDILTAQLLKPAVSADLLNAPMASIVGRAYQESKEWQDITLKAYPPPPEKKVKKAKDKGSRHPRVVVPVPEEQKSMEQV</sequence>
<comment type="caution">
    <text evidence="2">The sequence shown here is derived from an EMBL/GenBank/DDBJ whole genome shotgun (WGS) entry which is preliminary data.</text>
</comment>
<keyword evidence="3" id="KW-1185">Reference proteome</keyword>
<dbReference type="Proteomes" id="UP001338125">
    <property type="component" value="Unassembled WGS sequence"/>
</dbReference>
<organism evidence="2 3">
    <name type="scientific">Cladobotryum mycophilum</name>
    <dbReference type="NCBI Taxonomy" id="491253"/>
    <lineage>
        <taxon>Eukaryota</taxon>
        <taxon>Fungi</taxon>
        <taxon>Dikarya</taxon>
        <taxon>Ascomycota</taxon>
        <taxon>Pezizomycotina</taxon>
        <taxon>Sordariomycetes</taxon>
        <taxon>Hypocreomycetidae</taxon>
        <taxon>Hypocreales</taxon>
        <taxon>Hypocreaceae</taxon>
        <taxon>Cladobotryum</taxon>
    </lineage>
</organism>